<evidence type="ECO:0000313" key="7">
    <source>
        <dbReference type="Proteomes" id="UP000069015"/>
    </source>
</evidence>
<dbReference type="SMART" id="SM00342">
    <property type="entry name" value="HTH_ARAC"/>
    <property type="match status" value="1"/>
</dbReference>
<keyword evidence="4" id="KW-1133">Transmembrane helix</keyword>
<evidence type="ECO:0000256" key="2">
    <source>
        <dbReference type="ARBA" id="ARBA00023125"/>
    </source>
</evidence>
<dbReference type="InterPro" id="IPR009057">
    <property type="entry name" value="Homeodomain-like_sf"/>
</dbReference>
<dbReference type="PROSITE" id="PS00041">
    <property type="entry name" value="HTH_ARAC_FAMILY_1"/>
    <property type="match status" value="1"/>
</dbReference>
<feature type="transmembrane region" description="Helical" evidence="4">
    <location>
        <begin position="134"/>
        <end position="164"/>
    </location>
</feature>
<feature type="transmembrane region" description="Helical" evidence="4">
    <location>
        <begin position="103"/>
        <end position="122"/>
    </location>
</feature>
<feature type="transmembrane region" description="Helical" evidence="4">
    <location>
        <begin position="6"/>
        <end position="25"/>
    </location>
</feature>
<evidence type="ECO:0000313" key="6">
    <source>
        <dbReference type="EMBL" id="ALU45245.1"/>
    </source>
</evidence>
<dbReference type="AlphaFoldDB" id="A0A0U2PDR2"/>
<reference evidence="6 7" key="1">
    <citation type="submission" date="2015-12" db="EMBL/GenBank/DDBJ databases">
        <title>Complete genome sequence of Pseudoalteromonas rubra SCSIO 6842, harboring a conjugative plasmid.</title>
        <authorList>
            <person name="Li B."/>
            <person name="Wang X."/>
        </authorList>
    </citation>
    <scope>NUCLEOTIDE SEQUENCE [LARGE SCALE GENOMIC DNA]</scope>
    <source>
        <strain evidence="6 7">SCSIO 6842</strain>
    </source>
</reference>
<evidence type="ECO:0000259" key="5">
    <source>
        <dbReference type="PROSITE" id="PS01124"/>
    </source>
</evidence>
<dbReference type="Proteomes" id="UP000069015">
    <property type="component" value="Chromosome 2"/>
</dbReference>
<feature type="transmembrane region" description="Helical" evidence="4">
    <location>
        <begin position="219"/>
        <end position="239"/>
    </location>
</feature>
<feature type="transmembrane region" description="Helical" evidence="4">
    <location>
        <begin position="37"/>
        <end position="57"/>
    </location>
</feature>
<dbReference type="KEGG" id="prr:AT705_20000"/>
<keyword evidence="2" id="KW-0238">DNA-binding</keyword>
<dbReference type="PRINTS" id="PR00032">
    <property type="entry name" value="HTHARAC"/>
</dbReference>
<dbReference type="GO" id="GO:0043565">
    <property type="term" value="F:sequence-specific DNA binding"/>
    <property type="evidence" value="ECO:0007669"/>
    <property type="project" value="InterPro"/>
</dbReference>
<keyword evidence="3" id="KW-0804">Transcription</keyword>
<dbReference type="Gene3D" id="1.10.10.60">
    <property type="entry name" value="Homeodomain-like"/>
    <property type="match status" value="2"/>
</dbReference>
<dbReference type="RefSeq" id="WP_058798143.1">
    <property type="nucleotide sequence ID" value="NZ_CP013612.1"/>
</dbReference>
<proteinExistence type="predicted"/>
<dbReference type="PANTHER" id="PTHR43280:SF29">
    <property type="entry name" value="ARAC-FAMILY TRANSCRIPTIONAL REGULATOR"/>
    <property type="match status" value="1"/>
</dbReference>
<dbReference type="EMBL" id="CP013612">
    <property type="protein sequence ID" value="ALU45245.1"/>
    <property type="molecule type" value="Genomic_DNA"/>
</dbReference>
<dbReference type="SUPFAM" id="SSF46689">
    <property type="entry name" value="Homeodomain-like"/>
    <property type="match status" value="1"/>
</dbReference>
<dbReference type="PROSITE" id="PS01124">
    <property type="entry name" value="HTH_ARAC_FAMILY_2"/>
    <property type="match status" value="1"/>
</dbReference>
<evidence type="ECO:0000256" key="1">
    <source>
        <dbReference type="ARBA" id="ARBA00023015"/>
    </source>
</evidence>
<evidence type="ECO:0000256" key="4">
    <source>
        <dbReference type="SAM" id="Phobius"/>
    </source>
</evidence>
<dbReference type="GO" id="GO:0003700">
    <property type="term" value="F:DNA-binding transcription factor activity"/>
    <property type="evidence" value="ECO:0007669"/>
    <property type="project" value="InterPro"/>
</dbReference>
<keyword evidence="4" id="KW-0812">Transmembrane</keyword>
<gene>
    <name evidence="6" type="ORF">AT705_20000</name>
</gene>
<feature type="transmembrane region" description="Helical" evidence="4">
    <location>
        <begin position="192"/>
        <end position="213"/>
    </location>
</feature>
<dbReference type="InterPro" id="IPR020449">
    <property type="entry name" value="Tscrpt_reg_AraC-type_HTH"/>
</dbReference>
<protein>
    <recommendedName>
        <fullName evidence="5">HTH araC/xylS-type domain-containing protein</fullName>
    </recommendedName>
</protein>
<keyword evidence="1" id="KW-0805">Transcription regulation</keyword>
<feature type="domain" description="HTH araC/xylS-type" evidence="5">
    <location>
        <begin position="283"/>
        <end position="388"/>
    </location>
</feature>
<dbReference type="InterPro" id="IPR018060">
    <property type="entry name" value="HTH_AraC"/>
</dbReference>
<accession>A0A0U2PDR2</accession>
<sequence>MTESIVMVLIAMLIGQIVLSVPVLLLPRATRVYRMPLVLFLCASGVLALNAIVPVFLPSWYQVYTVLGFPMLFVLCPALRLYIEGITTQKKWVLNRAKLNKFVLFWPAVLISGAVAFLPAQHHRALFVTDDMPAGPYVVVLACAMLALMCLWLIECGFTLLVIIRRLARFNAQLKESYSNLDSPQLSVIRKLIYIAVCIWVFVFVSAFVSSLFDHAILSRSAEVFVALVLIWSVTFFAMQQSAPILQSQPNSKVVSIDVPRLSRSEGTGNKYHKSALDELQSTRIVEKITQVMQNSELYLDADLTLQKLSQASGISPNYLSQALNETLKMNFFDFVNHWRIKASKSRLLSSDESVLNIALEVGFNARSSFYKAFKKETGMTPGQFRREYANPPTCD</sequence>
<dbReference type="InterPro" id="IPR018062">
    <property type="entry name" value="HTH_AraC-typ_CS"/>
</dbReference>
<dbReference type="Pfam" id="PF12833">
    <property type="entry name" value="HTH_18"/>
    <property type="match status" value="1"/>
</dbReference>
<name>A0A0U2PDR2_9GAMM</name>
<evidence type="ECO:0000256" key="3">
    <source>
        <dbReference type="ARBA" id="ARBA00023163"/>
    </source>
</evidence>
<organism evidence="6 7">
    <name type="scientific">Pseudoalteromonas rubra</name>
    <dbReference type="NCBI Taxonomy" id="43658"/>
    <lineage>
        <taxon>Bacteria</taxon>
        <taxon>Pseudomonadati</taxon>
        <taxon>Pseudomonadota</taxon>
        <taxon>Gammaproteobacteria</taxon>
        <taxon>Alteromonadales</taxon>
        <taxon>Pseudoalteromonadaceae</taxon>
        <taxon>Pseudoalteromonas</taxon>
    </lineage>
</organism>
<feature type="transmembrane region" description="Helical" evidence="4">
    <location>
        <begin position="63"/>
        <end position="83"/>
    </location>
</feature>
<keyword evidence="4" id="KW-0472">Membrane</keyword>
<dbReference type="PANTHER" id="PTHR43280">
    <property type="entry name" value="ARAC-FAMILY TRANSCRIPTIONAL REGULATOR"/>
    <property type="match status" value="1"/>
</dbReference>